<dbReference type="EMBL" id="SMKU01000179">
    <property type="protein sequence ID" value="TDD79272.1"/>
    <property type="molecule type" value="Genomic_DNA"/>
</dbReference>
<comment type="caution">
    <text evidence="8">The sequence shown here is derived from an EMBL/GenBank/DDBJ whole genome shotgun (WGS) entry which is preliminary data.</text>
</comment>
<evidence type="ECO:0000256" key="5">
    <source>
        <dbReference type="ARBA" id="ARBA00023136"/>
    </source>
</evidence>
<dbReference type="SMART" id="SM01204">
    <property type="entry name" value="FIST_C"/>
    <property type="match status" value="1"/>
</dbReference>
<proteinExistence type="predicted"/>
<feature type="domain" description="FIST C-domain" evidence="7">
    <location>
        <begin position="223"/>
        <end position="364"/>
    </location>
</feature>
<evidence type="ECO:0000313" key="8">
    <source>
        <dbReference type="EMBL" id="TDD79272.1"/>
    </source>
</evidence>
<dbReference type="GO" id="GO:0005886">
    <property type="term" value="C:plasma membrane"/>
    <property type="evidence" value="ECO:0007669"/>
    <property type="project" value="UniProtKB-SubCell"/>
</dbReference>
<sequence>MARFGDGLALGPDLSRAAASAVEQAMAPLSAPPDLVCVFVSGDDPEAIAEAARRATEAAASAVVLGCSASGVIGAGRGVEEAGAVSAWAAVLPGARLEPFRLETLKAEDRLIVVGMPEGRDDDVVGVLLADPYSFPVDAFVERSDDALPGLPLVGGLAEGNDRGDTRLFVGGEVFEDGAVGLVIGGSVAAATVVSQGARPIGPDMVVTRADENVLYELAGVPALEKLEQIVLGLPEEERELAGRGLLIGVAMNEYADEHEHGDFLVRGVVGADSDSGAIAIGDVVDVGRTVRFQVRDAGAAEEDLAALLERFDLTPVEGALLFSCNGRGQAMFPDSDHDAKVLDRAFGPAGVGGFFAAGEIGPVAGRNHVHGFTASILAFGPSGDSSYGPSGDSGFGPSGDGV</sequence>
<name>A0A4R5B7L3_9ACTN</name>
<dbReference type="PANTHER" id="PTHR14939:SF5">
    <property type="entry name" value="F-BOX ONLY PROTEIN 22"/>
    <property type="match status" value="1"/>
</dbReference>
<keyword evidence="8" id="KW-0808">Transferase</keyword>
<evidence type="ECO:0000313" key="9">
    <source>
        <dbReference type="Proteomes" id="UP000294513"/>
    </source>
</evidence>
<feature type="domain" description="FIST" evidence="6">
    <location>
        <begin position="32"/>
        <end position="222"/>
    </location>
</feature>
<dbReference type="OrthoDB" id="9770435at2"/>
<evidence type="ECO:0000259" key="6">
    <source>
        <dbReference type="SMART" id="SM00897"/>
    </source>
</evidence>
<evidence type="ECO:0000256" key="3">
    <source>
        <dbReference type="ARBA" id="ARBA00022692"/>
    </source>
</evidence>
<dbReference type="InterPro" id="IPR016741">
    <property type="entry name" value="UCP018953"/>
</dbReference>
<dbReference type="Pfam" id="PF08495">
    <property type="entry name" value="FIST"/>
    <property type="match status" value="1"/>
</dbReference>
<keyword evidence="9" id="KW-1185">Reference proteome</keyword>
<dbReference type="AlphaFoldDB" id="A0A4R5B7L3"/>
<gene>
    <name evidence="8" type="ORF">E1298_28105</name>
</gene>
<keyword evidence="2" id="KW-1003">Cell membrane</keyword>
<protein>
    <submittedName>
        <fullName evidence="8">Histidine kinase</fullName>
    </submittedName>
</protein>
<evidence type="ECO:0000256" key="1">
    <source>
        <dbReference type="ARBA" id="ARBA00004651"/>
    </source>
</evidence>
<dbReference type="GO" id="GO:0016301">
    <property type="term" value="F:kinase activity"/>
    <property type="evidence" value="ECO:0007669"/>
    <property type="project" value="UniProtKB-KW"/>
</dbReference>
<reference evidence="8 9" key="1">
    <citation type="submission" date="2019-03" db="EMBL/GenBank/DDBJ databases">
        <title>Draft genome sequences of novel Actinobacteria.</title>
        <authorList>
            <person name="Sahin N."/>
            <person name="Ay H."/>
            <person name="Saygin H."/>
        </authorList>
    </citation>
    <scope>NUCLEOTIDE SEQUENCE [LARGE SCALE GENOMIC DNA]</scope>
    <source>
        <strain evidence="8 9">H3C3</strain>
    </source>
</reference>
<dbReference type="PIRSF" id="PIRSF018953">
    <property type="entry name" value="UCP018953"/>
    <property type="match status" value="1"/>
</dbReference>
<organism evidence="8 9">
    <name type="scientific">Actinomadura rubrisoli</name>
    <dbReference type="NCBI Taxonomy" id="2530368"/>
    <lineage>
        <taxon>Bacteria</taxon>
        <taxon>Bacillati</taxon>
        <taxon>Actinomycetota</taxon>
        <taxon>Actinomycetes</taxon>
        <taxon>Streptosporangiales</taxon>
        <taxon>Thermomonosporaceae</taxon>
        <taxon>Actinomadura</taxon>
    </lineage>
</organism>
<dbReference type="Pfam" id="PF10442">
    <property type="entry name" value="FIST_C"/>
    <property type="match status" value="1"/>
</dbReference>
<dbReference type="InterPro" id="IPR019494">
    <property type="entry name" value="FIST_C"/>
</dbReference>
<dbReference type="Proteomes" id="UP000294513">
    <property type="component" value="Unassembled WGS sequence"/>
</dbReference>
<keyword evidence="3" id="KW-0812">Transmembrane</keyword>
<comment type="subcellular location">
    <subcellularLocation>
        <location evidence="1">Cell membrane</location>
        <topology evidence="1">Multi-pass membrane protein</topology>
    </subcellularLocation>
</comment>
<evidence type="ECO:0000256" key="2">
    <source>
        <dbReference type="ARBA" id="ARBA00022475"/>
    </source>
</evidence>
<evidence type="ECO:0000259" key="7">
    <source>
        <dbReference type="SMART" id="SM01204"/>
    </source>
</evidence>
<dbReference type="InterPro" id="IPR013702">
    <property type="entry name" value="FIST_domain_N"/>
</dbReference>
<keyword evidence="4" id="KW-1133">Transmembrane helix</keyword>
<keyword evidence="5" id="KW-0472">Membrane</keyword>
<dbReference type="SMART" id="SM00897">
    <property type="entry name" value="FIST"/>
    <property type="match status" value="1"/>
</dbReference>
<keyword evidence="8" id="KW-0418">Kinase</keyword>
<evidence type="ECO:0000256" key="4">
    <source>
        <dbReference type="ARBA" id="ARBA00022989"/>
    </source>
</evidence>
<dbReference type="RefSeq" id="WP_131898476.1">
    <property type="nucleotide sequence ID" value="NZ_SMKU01000179.1"/>
</dbReference>
<dbReference type="PANTHER" id="PTHR14939">
    <property type="entry name" value="F-BOX ONLY PROTEIN 22"/>
    <property type="match status" value="1"/>
</dbReference>
<accession>A0A4R5B7L3</accession>